<dbReference type="Proteomes" id="UP000216943">
    <property type="component" value="Unassembled WGS sequence"/>
</dbReference>
<evidence type="ECO:0000256" key="2">
    <source>
        <dbReference type="SAM" id="MobiDB-lite"/>
    </source>
</evidence>
<proteinExistence type="predicted"/>
<dbReference type="AlphaFoldDB" id="A0A269TK65"/>
<accession>A0A269TK65</accession>
<reference evidence="4" key="1">
    <citation type="submission" date="2017-08" db="EMBL/GenBank/DDBJ databases">
        <authorList>
            <person name="Alvarez-Ponce D."/>
            <person name="Weitzman C.L."/>
            <person name="Tillett R.L."/>
            <person name="Sandmeier F.C."/>
            <person name="Tracy C.R."/>
        </authorList>
    </citation>
    <scope>NUCLEOTIDE SEQUENCE [LARGE SCALE GENOMIC DNA]</scope>
    <source>
        <strain evidence="4">723</strain>
    </source>
</reference>
<organism evidence="3 4">
    <name type="scientific">Mycoplasmopsis agassizii</name>
    <dbReference type="NCBI Taxonomy" id="33922"/>
    <lineage>
        <taxon>Bacteria</taxon>
        <taxon>Bacillati</taxon>
        <taxon>Mycoplasmatota</taxon>
        <taxon>Mycoplasmoidales</taxon>
        <taxon>Metamycoplasmataceae</taxon>
        <taxon>Mycoplasmopsis</taxon>
    </lineage>
</organism>
<evidence type="ECO:0000313" key="4">
    <source>
        <dbReference type="Proteomes" id="UP000216943"/>
    </source>
</evidence>
<gene>
    <name evidence="3" type="ORF">CJJ23_03380</name>
</gene>
<dbReference type="OrthoDB" id="9945463at2"/>
<evidence type="ECO:0000313" key="3">
    <source>
        <dbReference type="EMBL" id="PAK21155.1"/>
    </source>
</evidence>
<feature type="compositionally biased region" description="Pro residues" evidence="2">
    <location>
        <begin position="52"/>
        <end position="62"/>
    </location>
</feature>
<sequence>MSNKDSKIVVNRPCAEVKKLTKTHDMKETVNSVEIHPFTNKARYKYEAEGDPLPPILPPPLGPTDDEDFNKEWVLKQIRLAASELRSEMKDGNEQIRSEMNQKFDEAKSENLQIEKRIEKKFDAKLKKATNEIRSEMKEGFSRAEKQNKETNEKLEEILDFLKKKDK</sequence>
<protein>
    <submittedName>
        <fullName evidence="3">Uncharacterized protein</fullName>
    </submittedName>
</protein>
<name>A0A269TK65_9BACT</name>
<feature type="coiled-coil region" evidence="1">
    <location>
        <begin position="75"/>
        <end position="165"/>
    </location>
</feature>
<feature type="region of interest" description="Disordered" evidence="2">
    <location>
        <begin position="49"/>
        <end position="68"/>
    </location>
</feature>
<dbReference type="EMBL" id="NQNY01000011">
    <property type="protein sequence ID" value="PAK21155.1"/>
    <property type="molecule type" value="Genomic_DNA"/>
</dbReference>
<comment type="caution">
    <text evidence="3">The sequence shown here is derived from an EMBL/GenBank/DDBJ whole genome shotgun (WGS) entry which is preliminary data.</text>
</comment>
<dbReference type="RefSeq" id="WP_143823632.1">
    <property type="nucleotide sequence ID" value="NZ_NQNY01000011.1"/>
</dbReference>
<evidence type="ECO:0000256" key="1">
    <source>
        <dbReference type="SAM" id="Coils"/>
    </source>
</evidence>
<keyword evidence="1" id="KW-0175">Coiled coil</keyword>